<reference evidence="3 4" key="1">
    <citation type="submission" date="2019-09" db="EMBL/GenBank/DDBJ databases">
        <title>Bird 10,000 Genomes (B10K) Project - Family phase.</title>
        <authorList>
            <person name="Zhang G."/>
        </authorList>
    </citation>
    <scope>NUCLEOTIDE SEQUENCE [LARGE SCALE GENOMIC DNA]</scope>
    <source>
        <strain evidence="3">B10K-DU-001-62</strain>
        <tissue evidence="3">Muscle</tissue>
    </source>
</reference>
<evidence type="ECO:0000259" key="2">
    <source>
        <dbReference type="PROSITE" id="PS50188"/>
    </source>
</evidence>
<dbReference type="InterPro" id="IPR013320">
    <property type="entry name" value="ConA-like_dom_sf"/>
</dbReference>
<feature type="region of interest" description="Disordered" evidence="1">
    <location>
        <begin position="1"/>
        <end position="23"/>
    </location>
</feature>
<feature type="compositionally biased region" description="Polar residues" evidence="1">
    <location>
        <begin position="1"/>
        <end position="14"/>
    </location>
</feature>
<organism evidence="3 4">
    <name type="scientific">Galbula dea</name>
    <dbReference type="NCBI Taxonomy" id="1109041"/>
    <lineage>
        <taxon>Eukaryota</taxon>
        <taxon>Metazoa</taxon>
        <taxon>Chordata</taxon>
        <taxon>Craniata</taxon>
        <taxon>Vertebrata</taxon>
        <taxon>Euteleostomi</taxon>
        <taxon>Archelosauria</taxon>
        <taxon>Archosauria</taxon>
        <taxon>Dinosauria</taxon>
        <taxon>Saurischia</taxon>
        <taxon>Theropoda</taxon>
        <taxon>Coelurosauria</taxon>
        <taxon>Aves</taxon>
        <taxon>Neognathae</taxon>
        <taxon>Neoaves</taxon>
        <taxon>Telluraves</taxon>
        <taxon>Coraciimorphae</taxon>
        <taxon>Piciformes</taxon>
        <taxon>Galbulidae</taxon>
        <taxon>Galbula</taxon>
    </lineage>
</organism>
<dbReference type="AlphaFoldDB" id="A0A7K9T3C7"/>
<name>A0A7K9T3C7_9PICI</name>
<gene>
    <name evidence="3" type="primary">Trim7_1</name>
    <name evidence="3" type="ORF">GALDEA_R15670</name>
</gene>
<comment type="caution">
    <text evidence="3">The sequence shown here is derived from an EMBL/GenBank/DDBJ whole genome shotgun (WGS) entry which is preliminary data.</text>
</comment>
<evidence type="ECO:0000313" key="4">
    <source>
        <dbReference type="Proteomes" id="UP000566440"/>
    </source>
</evidence>
<dbReference type="Gene3D" id="2.60.120.920">
    <property type="match status" value="1"/>
</dbReference>
<feature type="non-terminal residue" evidence="3">
    <location>
        <position position="1"/>
    </location>
</feature>
<dbReference type="PANTHER" id="PTHR24103">
    <property type="entry name" value="E3 UBIQUITIN-PROTEIN LIGASE TRIM"/>
    <property type="match status" value="1"/>
</dbReference>
<dbReference type="InterPro" id="IPR050143">
    <property type="entry name" value="TRIM/RBCC"/>
</dbReference>
<dbReference type="InterPro" id="IPR043136">
    <property type="entry name" value="B30.2/SPRY_sf"/>
</dbReference>
<dbReference type="OrthoDB" id="9049620at2759"/>
<dbReference type="SUPFAM" id="SSF49899">
    <property type="entry name" value="Concanavalin A-like lectins/glucanases"/>
    <property type="match status" value="1"/>
</dbReference>
<feature type="non-terminal residue" evidence="3">
    <location>
        <position position="105"/>
    </location>
</feature>
<evidence type="ECO:0000256" key="1">
    <source>
        <dbReference type="SAM" id="MobiDB-lite"/>
    </source>
</evidence>
<keyword evidence="3" id="KW-0436">Ligase</keyword>
<dbReference type="EMBL" id="VWZX01006535">
    <property type="protein sequence ID" value="NXI42580.1"/>
    <property type="molecule type" value="Genomic_DNA"/>
</dbReference>
<keyword evidence="4" id="KW-1185">Reference proteome</keyword>
<dbReference type="InterPro" id="IPR001870">
    <property type="entry name" value="B30.2/SPRY"/>
</dbReference>
<proteinExistence type="predicted"/>
<evidence type="ECO:0000313" key="3">
    <source>
        <dbReference type="EMBL" id="NXI42580.1"/>
    </source>
</evidence>
<dbReference type="Proteomes" id="UP000566440">
    <property type="component" value="Unassembled WGS sequence"/>
</dbReference>
<protein>
    <submittedName>
        <fullName evidence="3">TRIM7 ligase</fullName>
    </submittedName>
</protein>
<accession>A0A7K9T3C7</accession>
<feature type="domain" description="B30.2/SPRY" evidence="2">
    <location>
        <begin position="1"/>
        <end position="105"/>
    </location>
</feature>
<sequence length="105" mass="11073">VQVTLDPSTASPQLLVSPDGSSVKWGGDDVPQVPPLEGITQASVLGLETISSGRCCWQLEVIPEGSWAVGVAKVKKKEKVGSSPLDLWAMGCWEGQVWALSSMGH</sequence>
<dbReference type="GO" id="GO:0016874">
    <property type="term" value="F:ligase activity"/>
    <property type="evidence" value="ECO:0007669"/>
    <property type="project" value="UniProtKB-KW"/>
</dbReference>
<dbReference type="PROSITE" id="PS50188">
    <property type="entry name" value="B302_SPRY"/>
    <property type="match status" value="1"/>
</dbReference>